<gene>
    <name evidence="1" type="ORF">EV186_106263</name>
</gene>
<keyword evidence="2" id="KW-1185">Reference proteome</keyword>
<dbReference type="EMBL" id="SNXZ01000006">
    <property type="protein sequence ID" value="TDP93869.1"/>
    <property type="molecule type" value="Genomic_DNA"/>
</dbReference>
<comment type="caution">
    <text evidence="1">The sequence shown here is derived from an EMBL/GenBank/DDBJ whole genome shotgun (WGS) entry which is preliminary data.</text>
</comment>
<name>A0A4R6S2L3_LABRH</name>
<dbReference type="InterPro" id="IPR021456">
    <property type="entry name" value="DUF3107"/>
</dbReference>
<evidence type="ECO:0000313" key="1">
    <source>
        <dbReference type="EMBL" id="TDP93869.1"/>
    </source>
</evidence>
<protein>
    <submittedName>
        <fullName evidence="1">Uncharacterized protein DUF3107</fullName>
    </submittedName>
</protein>
<dbReference type="Pfam" id="PF11305">
    <property type="entry name" value="DUF3107"/>
    <property type="match status" value="1"/>
</dbReference>
<organism evidence="1 2">
    <name type="scientific">Labedaea rhizosphaerae</name>
    <dbReference type="NCBI Taxonomy" id="598644"/>
    <lineage>
        <taxon>Bacteria</taxon>
        <taxon>Bacillati</taxon>
        <taxon>Actinomycetota</taxon>
        <taxon>Actinomycetes</taxon>
        <taxon>Pseudonocardiales</taxon>
        <taxon>Pseudonocardiaceae</taxon>
        <taxon>Labedaea</taxon>
    </lineage>
</organism>
<reference evidence="1 2" key="1">
    <citation type="submission" date="2019-03" db="EMBL/GenBank/DDBJ databases">
        <title>Genomic Encyclopedia of Type Strains, Phase IV (KMG-IV): sequencing the most valuable type-strain genomes for metagenomic binning, comparative biology and taxonomic classification.</title>
        <authorList>
            <person name="Goeker M."/>
        </authorList>
    </citation>
    <scope>NUCLEOTIDE SEQUENCE [LARGE SCALE GENOMIC DNA]</scope>
    <source>
        <strain evidence="1 2">DSM 45361</strain>
    </source>
</reference>
<dbReference type="RefSeq" id="WP_133852864.1">
    <property type="nucleotide sequence ID" value="NZ_SNXZ01000006.1"/>
</dbReference>
<evidence type="ECO:0000313" key="2">
    <source>
        <dbReference type="Proteomes" id="UP000295444"/>
    </source>
</evidence>
<dbReference type="Proteomes" id="UP000295444">
    <property type="component" value="Unassembled WGS sequence"/>
</dbReference>
<sequence>MEVKIGIADTARELVLTSTLSPDEVEALVSDALGAKSTGTLTLVDDKGRRFVVPAARVAYVEIGAADARRVGFATA</sequence>
<accession>A0A4R6S2L3</accession>
<dbReference type="AlphaFoldDB" id="A0A4R6S2L3"/>
<proteinExistence type="predicted"/>
<dbReference type="OrthoDB" id="3268468at2"/>